<dbReference type="EMBL" id="GBEZ01019298">
    <property type="protein sequence ID" value="JAC67240.1"/>
    <property type="molecule type" value="Transcribed_RNA"/>
</dbReference>
<evidence type="ECO:0000256" key="7">
    <source>
        <dbReference type="ARBA" id="ARBA00071993"/>
    </source>
</evidence>
<feature type="compositionally biased region" description="Polar residues" evidence="8">
    <location>
        <begin position="50"/>
        <end position="74"/>
    </location>
</feature>
<dbReference type="Pfam" id="PF14520">
    <property type="entry name" value="HHH_5"/>
    <property type="match status" value="1"/>
</dbReference>
<dbReference type="Gene3D" id="3.40.50.10130">
    <property type="match status" value="1"/>
</dbReference>
<dbReference type="GO" id="GO:0000110">
    <property type="term" value="C:nucleotide-excision repair factor 1 complex"/>
    <property type="evidence" value="ECO:0007669"/>
    <property type="project" value="TreeGrafter"/>
</dbReference>
<keyword evidence="3" id="KW-0227">DNA damage</keyword>
<dbReference type="SUPFAM" id="SSF52980">
    <property type="entry name" value="Restriction endonuclease-like"/>
    <property type="match status" value="1"/>
</dbReference>
<comment type="subcellular location">
    <subcellularLocation>
        <location evidence="1">Nucleus</location>
    </subcellularLocation>
</comment>
<dbReference type="FunFam" id="3.40.50.10130:FF:000001">
    <property type="entry name" value="DNA excision repair protein ERCC-1"/>
    <property type="match status" value="1"/>
</dbReference>
<dbReference type="CDD" id="cd22325">
    <property type="entry name" value="ERCC1_C-like"/>
    <property type="match status" value="1"/>
</dbReference>
<dbReference type="PANTHER" id="PTHR12749">
    <property type="entry name" value="EXCISION REPAIR CROSS-COMPLEMENTING 1 ERCC1"/>
    <property type="match status" value="1"/>
</dbReference>
<dbReference type="GO" id="GO:0006289">
    <property type="term" value="P:nucleotide-excision repair"/>
    <property type="evidence" value="ECO:0007669"/>
    <property type="project" value="UniProtKB-ARBA"/>
</dbReference>
<accession>A0A061R2B3</accession>
<dbReference type="GO" id="GO:0003697">
    <property type="term" value="F:single-stranded DNA binding"/>
    <property type="evidence" value="ECO:0007669"/>
    <property type="project" value="TreeGrafter"/>
</dbReference>
<dbReference type="InterPro" id="IPR004579">
    <property type="entry name" value="ERCC1/RAD10/SWI10"/>
</dbReference>
<evidence type="ECO:0000313" key="10">
    <source>
        <dbReference type="EMBL" id="JAC64641.1"/>
    </source>
</evidence>
<keyword evidence="4" id="KW-0238">DNA-binding</keyword>
<dbReference type="InterPro" id="IPR011335">
    <property type="entry name" value="Restrct_endonuc-II-like"/>
</dbReference>
<dbReference type="GO" id="GO:0006302">
    <property type="term" value="P:double-strand break repair"/>
    <property type="evidence" value="ECO:0007669"/>
    <property type="project" value="UniProtKB-ARBA"/>
</dbReference>
<dbReference type="FunFam" id="1.10.150.20:FF:000017">
    <property type="entry name" value="DNA excision repair protein ERCC-1"/>
    <property type="match status" value="1"/>
</dbReference>
<comment type="similarity">
    <text evidence="2">Belongs to the ERCC1/RAD10/SWI10 family.</text>
</comment>
<protein>
    <recommendedName>
        <fullName evidence="7">DNA excision repair protein ERCC-1</fullName>
    </recommendedName>
</protein>
<reference evidence="10" key="1">
    <citation type="submission" date="2014-05" db="EMBL/GenBank/DDBJ databases">
        <title>The transcriptome of the halophilic microalga Tetraselmis sp. GSL018 isolated from the Great Salt Lake, Utah.</title>
        <authorList>
            <person name="Jinkerson R.E."/>
            <person name="D'Adamo S."/>
            <person name="Posewitz M.C."/>
        </authorList>
    </citation>
    <scope>NUCLEOTIDE SEQUENCE</scope>
    <source>
        <strain evidence="10">GSL018</strain>
    </source>
</reference>
<evidence type="ECO:0000256" key="8">
    <source>
        <dbReference type="SAM" id="MobiDB-lite"/>
    </source>
</evidence>
<dbReference type="Pfam" id="PF03834">
    <property type="entry name" value="Rad10"/>
    <property type="match status" value="1"/>
</dbReference>
<dbReference type="GO" id="GO:0003684">
    <property type="term" value="F:damaged DNA binding"/>
    <property type="evidence" value="ECO:0007669"/>
    <property type="project" value="InterPro"/>
</dbReference>
<dbReference type="PANTHER" id="PTHR12749:SF0">
    <property type="entry name" value="DNA EXCISION REPAIR PROTEIN ERCC-1"/>
    <property type="match status" value="1"/>
</dbReference>
<name>A0A061R2B3_9CHLO</name>
<dbReference type="NCBIfam" id="TIGR00597">
    <property type="entry name" value="rad10"/>
    <property type="match status" value="1"/>
</dbReference>
<evidence type="ECO:0000256" key="3">
    <source>
        <dbReference type="ARBA" id="ARBA00022763"/>
    </source>
</evidence>
<feature type="domain" description="ERCC1-like central" evidence="9">
    <location>
        <begin position="109"/>
        <end position="226"/>
    </location>
</feature>
<organism evidence="10">
    <name type="scientific">Tetraselmis sp. GSL018</name>
    <dbReference type="NCBI Taxonomy" id="582737"/>
    <lineage>
        <taxon>Eukaryota</taxon>
        <taxon>Viridiplantae</taxon>
        <taxon>Chlorophyta</taxon>
        <taxon>core chlorophytes</taxon>
        <taxon>Chlorodendrophyceae</taxon>
        <taxon>Chlorodendrales</taxon>
        <taxon>Chlorodendraceae</taxon>
        <taxon>Tetraselmis</taxon>
    </lineage>
</organism>
<dbReference type="GO" id="GO:0006312">
    <property type="term" value="P:mitotic recombination"/>
    <property type="evidence" value="ECO:0007669"/>
    <property type="project" value="TreeGrafter"/>
</dbReference>
<dbReference type="GO" id="GO:0070522">
    <property type="term" value="C:ERCC4-ERCC1 complex"/>
    <property type="evidence" value="ECO:0007669"/>
    <property type="project" value="TreeGrafter"/>
</dbReference>
<feature type="region of interest" description="Disordered" evidence="8">
    <location>
        <begin position="308"/>
        <end position="329"/>
    </location>
</feature>
<dbReference type="GO" id="GO:0070914">
    <property type="term" value="P:UV-damage excision repair"/>
    <property type="evidence" value="ECO:0007669"/>
    <property type="project" value="TreeGrafter"/>
</dbReference>
<dbReference type="Gene3D" id="1.10.150.20">
    <property type="entry name" value="5' to 3' exonuclease, C-terminal subdomain"/>
    <property type="match status" value="1"/>
</dbReference>
<dbReference type="InterPro" id="IPR047260">
    <property type="entry name" value="ERCC1-like_central_dom"/>
</dbReference>
<dbReference type="AlphaFoldDB" id="A0A061R2B3"/>
<evidence type="ECO:0000256" key="4">
    <source>
        <dbReference type="ARBA" id="ARBA00023125"/>
    </source>
</evidence>
<evidence type="ECO:0000256" key="5">
    <source>
        <dbReference type="ARBA" id="ARBA00023204"/>
    </source>
</evidence>
<dbReference type="EMBL" id="GBEZ01022179">
    <property type="protein sequence ID" value="JAC64641.1"/>
    <property type="molecule type" value="Transcribed_RNA"/>
</dbReference>
<evidence type="ECO:0000256" key="6">
    <source>
        <dbReference type="ARBA" id="ARBA00023242"/>
    </source>
</evidence>
<evidence type="ECO:0000313" key="11">
    <source>
        <dbReference type="EMBL" id="JAC67240.1"/>
    </source>
</evidence>
<keyword evidence="6" id="KW-0539">Nucleus</keyword>
<evidence type="ECO:0000256" key="2">
    <source>
        <dbReference type="ARBA" id="ARBA00008283"/>
    </source>
</evidence>
<proteinExistence type="inferred from homology"/>
<keyword evidence="5" id="KW-0234">DNA repair</keyword>
<dbReference type="SUPFAM" id="SSF47781">
    <property type="entry name" value="RuvA domain 2-like"/>
    <property type="match status" value="1"/>
</dbReference>
<feature type="compositionally biased region" description="Gly residues" evidence="8">
    <location>
        <begin position="320"/>
        <end position="329"/>
    </location>
</feature>
<evidence type="ECO:0000259" key="9">
    <source>
        <dbReference type="Pfam" id="PF03834"/>
    </source>
</evidence>
<feature type="compositionally biased region" description="Polar residues" evidence="8">
    <location>
        <begin position="20"/>
        <end position="37"/>
    </location>
</feature>
<gene>
    <name evidence="10" type="primary">ERCC1</name>
    <name evidence="11" type="ORF">TSPGSL018_11638</name>
    <name evidence="10" type="ORF">TSPGSL018_17859</name>
</gene>
<dbReference type="InterPro" id="IPR010994">
    <property type="entry name" value="RuvA_2-like"/>
</dbReference>
<sequence length="329" mass="35354">MDFSFLDLHSTGSGKGAADNDTQPASSTSEQRVSSASMAFRFMAPPVGPQANQSLANAAAESHQSSPVLHTSSAPPRPTSVPLGRGSSGPANRSGLMEPALAPSPPPNTILVAPRQNGNPILRHIRNVRWAIREDMPASGPDYLLNESAAALFLSLRYHLLHPEYIHSRIRGLQRAFRHRFLLCHVDTEDCVRPLEVVTKAAVRNGLTLLLAWSSEEAARWLETLKAYENKPASAIQERVDTDYLSRLTAALTTVKGVNRTDVVTLGRRFRSLADMATAPMEELSACPGLGPTKVARLYDAFHQPFRRAAHSQPAPSAGDGSGGDAAGA</sequence>
<evidence type="ECO:0000256" key="1">
    <source>
        <dbReference type="ARBA" id="ARBA00004123"/>
    </source>
</evidence>
<feature type="region of interest" description="Disordered" evidence="8">
    <location>
        <begin position="1"/>
        <end position="115"/>
    </location>
</feature>